<dbReference type="CDD" id="cd05325">
    <property type="entry name" value="carb_red_sniffer_like_SDR_c"/>
    <property type="match status" value="1"/>
</dbReference>
<comment type="caution">
    <text evidence="1">The sequence shown here is derived from an EMBL/GenBank/DDBJ whole genome shotgun (WGS) entry which is preliminary data.</text>
</comment>
<dbReference type="GO" id="GO:0016616">
    <property type="term" value="F:oxidoreductase activity, acting on the CH-OH group of donors, NAD or NADP as acceptor"/>
    <property type="evidence" value="ECO:0007669"/>
    <property type="project" value="TreeGrafter"/>
</dbReference>
<dbReference type="Gene3D" id="3.40.50.720">
    <property type="entry name" value="NAD(P)-binding Rossmann-like Domain"/>
    <property type="match status" value="1"/>
</dbReference>
<evidence type="ECO:0000313" key="2">
    <source>
        <dbReference type="Proteomes" id="UP001166286"/>
    </source>
</evidence>
<gene>
    <name evidence="1" type="ORF">JMJ35_007062</name>
</gene>
<dbReference type="InterPro" id="IPR002347">
    <property type="entry name" value="SDR_fam"/>
</dbReference>
<dbReference type="PANTHER" id="PTHR45458:SF1">
    <property type="entry name" value="SHORT CHAIN DEHYDROGENASE"/>
    <property type="match status" value="1"/>
</dbReference>
<keyword evidence="2" id="KW-1185">Reference proteome</keyword>
<dbReference type="SUPFAM" id="SSF51735">
    <property type="entry name" value="NAD(P)-binding Rossmann-fold domains"/>
    <property type="match status" value="1"/>
</dbReference>
<name>A0AA39V7N3_9LECA</name>
<protein>
    <submittedName>
        <fullName evidence="1">Uncharacterized protein</fullName>
    </submittedName>
</protein>
<evidence type="ECO:0000313" key="1">
    <source>
        <dbReference type="EMBL" id="KAK0510630.1"/>
    </source>
</evidence>
<dbReference type="InterPro" id="IPR052184">
    <property type="entry name" value="SDR_enzymes"/>
</dbReference>
<dbReference type="Pfam" id="PF00106">
    <property type="entry name" value="adh_short"/>
    <property type="match status" value="1"/>
</dbReference>
<dbReference type="PANTHER" id="PTHR45458">
    <property type="entry name" value="SHORT-CHAIN DEHYDROGENASE/REDUCTASE SDR"/>
    <property type="match status" value="1"/>
</dbReference>
<dbReference type="EMBL" id="JAFEKC020000015">
    <property type="protein sequence ID" value="KAK0510630.1"/>
    <property type="molecule type" value="Genomic_DNA"/>
</dbReference>
<reference evidence="1" key="1">
    <citation type="submission" date="2023-03" db="EMBL/GenBank/DDBJ databases">
        <title>Complete genome of Cladonia borealis.</title>
        <authorList>
            <person name="Park H."/>
        </authorList>
    </citation>
    <scope>NUCLEOTIDE SEQUENCE</scope>
    <source>
        <strain evidence="1">ANT050790</strain>
    </source>
</reference>
<dbReference type="PRINTS" id="PR00081">
    <property type="entry name" value="GDHRDH"/>
</dbReference>
<dbReference type="InterPro" id="IPR036291">
    <property type="entry name" value="NAD(P)-bd_dom_sf"/>
</dbReference>
<proteinExistence type="predicted"/>
<organism evidence="1 2">
    <name type="scientific">Cladonia borealis</name>
    <dbReference type="NCBI Taxonomy" id="184061"/>
    <lineage>
        <taxon>Eukaryota</taxon>
        <taxon>Fungi</taxon>
        <taxon>Dikarya</taxon>
        <taxon>Ascomycota</taxon>
        <taxon>Pezizomycotina</taxon>
        <taxon>Lecanoromycetes</taxon>
        <taxon>OSLEUM clade</taxon>
        <taxon>Lecanoromycetidae</taxon>
        <taxon>Lecanorales</taxon>
        <taxon>Lecanorineae</taxon>
        <taxon>Cladoniaceae</taxon>
        <taxon>Cladonia</taxon>
    </lineage>
</organism>
<dbReference type="Proteomes" id="UP001166286">
    <property type="component" value="Unassembled WGS sequence"/>
</dbReference>
<sequence length="231" mass="25111">MSSTAIVTGANSGIGYAFAKILVKEGYEVHAIDMTVGEQMQKLGCKTYQCDLRSESSIQSFGEHFKDKRLDILLNIAGVMAPPEEDALATTTYSTLLKTFSTNTFGPLLLTQALLPSLLISPHPRIGFMSSRVGSISDNSSGGSYAYRASKAALNSVGKSMAVDLKEKGIVVVLMHPGYVKTGILASERMEQVKEAVDPGEAAEKLWKVLMEKGMKDSGRFWHREGTELPW</sequence>
<dbReference type="AlphaFoldDB" id="A0AA39V7N3"/>
<accession>A0AA39V7N3</accession>